<evidence type="ECO:0000256" key="4">
    <source>
        <dbReference type="SAM" id="Phobius"/>
    </source>
</evidence>
<dbReference type="GO" id="GO:0005524">
    <property type="term" value="F:ATP binding"/>
    <property type="evidence" value="ECO:0007669"/>
    <property type="project" value="UniProtKB-KW"/>
</dbReference>
<accession>A0A3M9NI83</accession>
<evidence type="ECO:0000259" key="5">
    <source>
        <dbReference type="SMART" id="SM00534"/>
    </source>
</evidence>
<evidence type="ECO:0000313" key="6">
    <source>
        <dbReference type="EMBL" id="RNI37431.1"/>
    </source>
</evidence>
<dbReference type="OrthoDB" id="9802448at2"/>
<keyword evidence="1" id="KW-0547">Nucleotide-binding</keyword>
<dbReference type="SUPFAM" id="SSF48334">
    <property type="entry name" value="DNA repair protein MutS, domain III"/>
    <property type="match status" value="1"/>
</dbReference>
<organism evidence="6 7">
    <name type="scientific">Hanamia caeni</name>
    <dbReference type="NCBI Taxonomy" id="2294116"/>
    <lineage>
        <taxon>Bacteria</taxon>
        <taxon>Pseudomonadati</taxon>
        <taxon>Bacteroidota</taxon>
        <taxon>Chitinophagia</taxon>
        <taxon>Chitinophagales</taxon>
        <taxon>Chitinophagaceae</taxon>
        <taxon>Hanamia</taxon>
    </lineage>
</organism>
<dbReference type="GO" id="GO:0140664">
    <property type="term" value="F:ATP-dependent DNA damage sensor activity"/>
    <property type="evidence" value="ECO:0007669"/>
    <property type="project" value="InterPro"/>
</dbReference>
<dbReference type="Proteomes" id="UP000267223">
    <property type="component" value="Unassembled WGS sequence"/>
</dbReference>
<feature type="transmembrane region" description="Helical" evidence="4">
    <location>
        <begin position="212"/>
        <end position="230"/>
    </location>
</feature>
<keyword evidence="3" id="KW-0238">DNA-binding</keyword>
<dbReference type="SMART" id="SM00534">
    <property type="entry name" value="MUTSac"/>
    <property type="match status" value="1"/>
</dbReference>
<dbReference type="Gene3D" id="1.10.1420.10">
    <property type="match status" value="1"/>
</dbReference>
<dbReference type="RefSeq" id="WP_123120272.1">
    <property type="nucleotide sequence ID" value="NZ_RJJR01000005.1"/>
</dbReference>
<dbReference type="PANTHER" id="PTHR11361:SF99">
    <property type="entry name" value="DNA MISMATCH REPAIR PROTEIN"/>
    <property type="match status" value="1"/>
</dbReference>
<evidence type="ECO:0000256" key="1">
    <source>
        <dbReference type="ARBA" id="ARBA00022741"/>
    </source>
</evidence>
<dbReference type="GO" id="GO:0030983">
    <property type="term" value="F:mismatched DNA binding"/>
    <property type="evidence" value="ECO:0007669"/>
    <property type="project" value="InterPro"/>
</dbReference>
<dbReference type="InterPro" id="IPR036187">
    <property type="entry name" value="DNA_mismatch_repair_MutS_sf"/>
</dbReference>
<keyword evidence="4" id="KW-0472">Membrane</keyword>
<dbReference type="InterPro" id="IPR000432">
    <property type="entry name" value="DNA_mismatch_repair_MutS_C"/>
</dbReference>
<dbReference type="AlphaFoldDB" id="A0A3M9NI83"/>
<dbReference type="InterPro" id="IPR027417">
    <property type="entry name" value="P-loop_NTPase"/>
</dbReference>
<evidence type="ECO:0000256" key="2">
    <source>
        <dbReference type="ARBA" id="ARBA00022840"/>
    </source>
</evidence>
<dbReference type="EMBL" id="RJJR01000005">
    <property type="protein sequence ID" value="RNI37431.1"/>
    <property type="molecule type" value="Genomic_DNA"/>
</dbReference>
<proteinExistence type="predicted"/>
<dbReference type="SUPFAM" id="SSF52540">
    <property type="entry name" value="P-loop containing nucleoside triphosphate hydrolases"/>
    <property type="match status" value="1"/>
</dbReference>
<dbReference type="InterPro" id="IPR045076">
    <property type="entry name" value="MutS"/>
</dbReference>
<protein>
    <recommendedName>
        <fullName evidence="5">DNA mismatch repair proteins mutS family domain-containing protein</fullName>
    </recommendedName>
</protein>
<name>A0A3M9NI83_9BACT</name>
<feature type="domain" description="DNA mismatch repair proteins mutS family" evidence="5">
    <location>
        <begin position="419"/>
        <end position="596"/>
    </location>
</feature>
<dbReference type="PANTHER" id="PTHR11361">
    <property type="entry name" value="DNA MISMATCH REPAIR PROTEIN MUTS FAMILY MEMBER"/>
    <property type="match status" value="1"/>
</dbReference>
<reference evidence="6 7" key="1">
    <citation type="submission" date="2018-11" db="EMBL/GenBank/DDBJ databases">
        <title>Draft genome sequence of Ferruginibacter sp. BO-59.</title>
        <authorList>
            <person name="Im W.T."/>
        </authorList>
    </citation>
    <scope>NUCLEOTIDE SEQUENCE [LARGE SCALE GENOMIC DNA]</scope>
    <source>
        <strain evidence="6 7">BO-59</strain>
    </source>
</reference>
<dbReference type="GO" id="GO:0005829">
    <property type="term" value="C:cytosol"/>
    <property type="evidence" value="ECO:0007669"/>
    <property type="project" value="TreeGrafter"/>
</dbReference>
<dbReference type="Gene3D" id="3.40.50.300">
    <property type="entry name" value="P-loop containing nucleotide triphosphate hydrolases"/>
    <property type="match status" value="1"/>
</dbReference>
<evidence type="ECO:0000313" key="7">
    <source>
        <dbReference type="Proteomes" id="UP000267223"/>
    </source>
</evidence>
<keyword evidence="4" id="KW-0812">Transmembrane</keyword>
<dbReference type="Pfam" id="PF00488">
    <property type="entry name" value="MutS_V"/>
    <property type="match status" value="1"/>
</dbReference>
<keyword evidence="4" id="KW-1133">Transmembrane helix</keyword>
<feature type="transmembrane region" description="Helical" evidence="4">
    <location>
        <begin position="53"/>
        <end position="69"/>
    </location>
</feature>
<evidence type="ECO:0000256" key="3">
    <source>
        <dbReference type="ARBA" id="ARBA00023125"/>
    </source>
</evidence>
<sequence>MDSRQFYESRLTELQLQLKKLKQKKSSFAWLRLGAVVAIVAAFYFLWSLGIGFVMGAIILLLIVFVQLIKADLKNHAKIEHTDKLIAINENELQFLSGNYFVFDNGSEHIPKQHEYANDLDIFGRASLFQYINRTTSEPGSRQLADFLKAPAPVADIINRQEAIKELSAKMIWSQDFQANGQKNKVTFSAKERLEKWMQASDIFSGFRPWKWLRYVLPAIIITIVVLYIFSLVGNTIFYTSLFLFAIIAYQINKYVAPVHEQLSKVSDEMRTLYSTISSIEKEAFNTSLLQQWQSIFRQQNKKASADILRLKNILDRLDIRYNLVLSAPLNLLLLWNLQQVLDLEKWKKNVQNNFNSWFQTLAGFEAINSLGVICFNHPSWVFPQINQNYFSIHGNEIGHPLIPKEKRVNNFINIEDNSELMLVTGSNMAGKSTYLRSIGINTVLAMTGSPVCAASFAVSHVKLISSMRVTDNLEESTSTFYAELKKLKAIIDRVNAGEKVFILLDEILRGTNSLDRHTGSKALIKQLIKRKAAAIIATHDLELANLKEDFSGSIRNYHFDVQVSNDELYFDYRLKPGVCNSLNASILMKKIGIEL</sequence>
<dbReference type="CDD" id="cd03283">
    <property type="entry name" value="ABC_MutS-like"/>
    <property type="match status" value="1"/>
</dbReference>
<gene>
    <name evidence="6" type="ORF">EFY79_08525</name>
</gene>
<feature type="transmembrane region" description="Helical" evidence="4">
    <location>
        <begin position="29"/>
        <end position="47"/>
    </location>
</feature>
<keyword evidence="2" id="KW-0067">ATP-binding</keyword>
<keyword evidence="7" id="KW-1185">Reference proteome</keyword>
<dbReference type="GO" id="GO:0006298">
    <property type="term" value="P:mismatch repair"/>
    <property type="evidence" value="ECO:0007669"/>
    <property type="project" value="InterPro"/>
</dbReference>
<comment type="caution">
    <text evidence="6">The sequence shown here is derived from an EMBL/GenBank/DDBJ whole genome shotgun (WGS) entry which is preliminary data.</text>
</comment>